<dbReference type="Proteomes" id="UP000265663">
    <property type="component" value="Unassembled WGS sequence"/>
</dbReference>
<keyword evidence="3" id="KW-1185">Reference proteome</keyword>
<evidence type="ECO:0000313" key="2">
    <source>
        <dbReference type="EMBL" id="RMZ68624.1"/>
    </source>
</evidence>
<reference evidence="2 3" key="1">
    <citation type="journal article" date="2014" name="PLoS ONE">
        <title>De novo Genome Assembly of the Fungal Plant Pathogen Pyrenophora semeniperda.</title>
        <authorList>
            <person name="Soliai M.M."/>
            <person name="Meyer S.E."/>
            <person name="Udall J.A."/>
            <person name="Elzinga D.E."/>
            <person name="Hermansen R.A."/>
            <person name="Bodily P.M."/>
            <person name="Hart A.A."/>
            <person name="Coleman C.E."/>
        </authorList>
    </citation>
    <scope>NUCLEOTIDE SEQUENCE [LARGE SCALE GENOMIC DNA]</scope>
    <source>
        <strain evidence="2 3">CCB06</strain>
        <tissue evidence="2">Mycelium</tissue>
    </source>
</reference>
<proteinExistence type="predicted"/>
<dbReference type="EMBL" id="KE747816">
    <property type="protein sequence ID" value="RMZ68624.1"/>
    <property type="molecule type" value="Genomic_DNA"/>
</dbReference>
<feature type="chain" id="PRO_5018027597" evidence="1">
    <location>
        <begin position="16"/>
        <end position="87"/>
    </location>
</feature>
<accession>A0A3M7M2L2</accession>
<dbReference type="AlphaFoldDB" id="A0A3M7M2L2"/>
<organism evidence="2 3">
    <name type="scientific">Pyrenophora seminiperda CCB06</name>
    <dbReference type="NCBI Taxonomy" id="1302712"/>
    <lineage>
        <taxon>Eukaryota</taxon>
        <taxon>Fungi</taxon>
        <taxon>Dikarya</taxon>
        <taxon>Ascomycota</taxon>
        <taxon>Pezizomycotina</taxon>
        <taxon>Dothideomycetes</taxon>
        <taxon>Pleosporomycetidae</taxon>
        <taxon>Pleosporales</taxon>
        <taxon>Pleosporineae</taxon>
        <taxon>Pleosporaceae</taxon>
        <taxon>Pyrenophora</taxon>
    </lineage>
</organism>
<sequence>MKLIVILATLTSALAIAIPAKLQERQCLLNGFACDISKTSCCSGNCNGKLPLPLHYIVILIFLKEVICGRLMFTCEPAGKKCLPPSA</sequence>
<evidence type="ECO:0000256" key="1">
    <source>
        <dbReference type="SAM" id="SignalP"/>
    </source>
</evidence>
<name>A0A3M7M2L2_9PLEO</name>
<keyword evidence="1" id="KW-0732">Signal</keyword>
<protein>
    <submittedName>
        <fullName evidence="2">Uncharacterized protein</fullName>
    </submittedName>
</protein>
<gene>
    <name evidence="2" type="ORF">GMOD_00008350</name>
</gene>
<evidence type="ECO:0000313" key="3">
    <source>
        <dbReference type="Proteomes" id="UP000265663"/>
    </source>
</evidence>
<feature type="signal peptide" evidence="1">
    <location>
        <begin position="1"/>
        <end position="15"/>
    </location>
</feature>